<feature type="transmembrane region" description="Helical" evidence="1">
    <location>
        <begin position="266"/>
        <end position="289"/>
    </location>
</feature>
<keyword evidence="3" id="KW-1185">Reference proteome</keyword>
<feature type="transmembrane region" description="Helical" evidence="1">
    <location>
        <begin position="224"/>
        <end position="254"/>
    </location>
</feature>
<feature type="transmembrane region" description="Helical" evidence="1">
    <location>
        <begin position="155"/>
        <end position="176"/>
    </location>
</feature>
<evidence type="ECO:0000313" key="2">
    <source>
        <dbReference type="EMBL" id="QCT71584.1"/>
    </source>
</evidence>
<dbReference type="RefSeq" id="WP_096920325.1">
    <property type="nucleotide sequence ID" value="NZ_CP029487.1"/>
</dbReference>
<feature type="transmembrane region" description="Helical" evidence="1">
    <location>
        <begin position="424"/>
        <end position="441"/>
    </location>
</feature>
<organism evidence="2 3">
    <name type="scientific">Eubacterium maltosivorans</name>
    <dbReference type="NCBI Taxonomy" id="2041044"/>
    <lineage>
        <taxon>Bacteria</taxon>
        <taxon>Bacillati</taxon>
        <taxon>Bacillota</taxon>
        <taxon>Clostridia</taxon>
        <taxon>Eubacteriales</taxon>
        <taxon>Eubacteriaceae</taxon>
        <taxon>Eubacterium</taxon>
    </lineage>
</organism>
<dbReference type="Proteomes" id="UP000218387">
    <property type="component" value="Chromosome"/>
</dbReference>
<feature type="transmembrane region" description="Helical" evidence="1">
    <location>
        <begin position="182"/>
        <end position="197"/>
    </location>
</feature>
<feature type="transmembrane region" description="Helical" evidence="1">
    <location>
        <begin position="399"/>
        <end position="417"/>
    </location>
</feature>
<dbReference type="EMBL" id="CP029487">
    <property type="protein sequence ID" value="QCT71584.1"/>
    <property type="molecule type" value="Genomic_DNA"/>
</dbReference>
<feature type="transmembrane region" description="Helical" evidence="1">
    <location>
        <begin position="76"/>
        <end position="96"/>
    </location>
</feature>
<keyword evidence="1" id="KW-0812">Transmembrane</keyword>
<keyword evidence="1" id="KW-0472">Membrane</keyword>
<gene>
    <name evidence="2" type="ORF">CPZ25_009690</name>
</gene>
<dbReference type="KEGG" id="emt:CPZ25_009690"/>
<name>A0A2A5TCR3_EUBML</name>
<evidence type="ECO:0000313" key="3">
    <source>
        <dbReference type="Proteomes" id="UP000218387"/>
    </source>
</evidence>
<reference evidence="2 3" key="1">
    <citation type="submission" date="2018-05" db="EMBL/GenBank/DDBJ databases">
        <title>Genome comparison of Eubacterium sp.</title>
        <authorList>
            <person name="Feng Y."/>
            <person name="Sanchez-Andrea I."/>
            <person name="Stams A.J.M."/>
            <person name="De Vos W.M."/>
        </authorList>
    </citation>
    <scope>NUCLEOTIDE SEQUENCE [LARGE SCALE GENOMIC DNA]</scope>
    <source>
        <strain evidence="2 3">YI</strain>
    </source>
</reference>
<evidence type="ECO:0008006" key="4">
    <source>
        <dbReference type="Google" id="ProtNLM"/>
    </source>
</evidence>
<feature type="transmembrane region" description="Helical" evidence="1">
    <location>
        <begin position="42"/>
        <end position="64"/>
    </location>
</feature>
<sequence length="475" mass="56413">MNKFYFSIVKCIRIFLFIVFCVFSIISLFIKPNYNYDDSPEFIYMTPEIIICVLLVILGIMLLLRYRTVINKISKPWLITIIYIFLGIIFIILVPLKPFSDMEQIFRAAIEVSKLNFSYFLDNLYFKLWPNNVLVSFLYGLIFIVFPKNVIIIKILNIICILLIAKVSTLLISLYYNKYSNLFYLLFLSLGSVFLYINHIYTDIPFTLISLTSVYIYLKDSNKLAVPILLLVLLYFIRPVALIYIFAIIIDYFFTNKAQIRRKFKIIFLVFSVSFFMFLGVNFFIHHIVNYNDGERSMPVWSYIYMGFNQEEFGFQDGTHSVDRNASDVVARLKSNGIKEVMGIIAKKEYWMWMEGTYQAQRYAFGENCNESDSKFYYETAATKYLMNNEQILRKAVDSFIYAQYFILFVLTLYWFIKPQSGKLSVIYLIYMGMFLFYIFWEIKSRYILSLYPFMMIFSIWTLLSLPIRKKEKIS</sequence>
<accession>A0A2A5TCR3</accession>
<feature type="transmembrane region" description="Helical" evidence="1">
    <location>
        <begin position="447"/>
        <end position="466"/>
    </location>
</feature>
<proteinExistence type="predicted"/>
<protein>
    <recommendedName>
        <fullName evidence="4">Glycosyltransferase RgtA/B/C/D-like domain-containing protein</fullName>
    </recommendedName>
</protein>
<keyword evidence="1" id="KW-1133">Transmembrane helix</keyword>
<dbReference type="AlphaFoldDB" id="A0A2A5TCR3"/>
<evidence type="ECO:0000256" key="1">
    <source>
        <dbReference type="SAM" id="Phobius"/>
    </source>
</evidence>
<feature type="transmembrane region" description="Helical" evidence="1">
    <location>
        <begin position="12"/>
        <end position="30"/>
    </location>
</feature>